<reference evidence="1" key="1">
    <citation type="submission" date="2021-02" db="EMBL/GenBank/DDBJ databases">
        <authorList>
            <person name="Nowell W R."/>
        </authorList>
    </citation>
    <scope>NUCLEOTIDE SEQUENCE</scope>
</reference>
<evidence type="ECO:0000313" key="2">
    <source>
        <dbReference type="Proteomes" id="UP000663848"/>
    </source>
</evidence>
<accession>A0A821Z895</accession>
<proteinExistence type="predicted"/>
<feature type="non-terminal residue" evidence="1">
    <location>
        <position position="34"/>
    </location>
</feature>
<sequence>MVEVLKTQIQSGASPSRIIALGWVHHLFECLQDQ</sequence>
<protein>
    <submittedName>
        <fullName evidence="1">Uncharacterized protein</fullName>
    </submittedName>
</protein>
<gene>
    <name evidence="1" type="ORF">QYT958_LOCUS35477</name>
</gene>
<name>A0A821Z895_9BILA</name>
<dbReference type="Proteomes" id="UP000663848">
    <property type="component" value="Unassembled WGS sequence"/>
</dbReference>
<comment type="caution">
    <text evidence="1">The sequence shown here is derived from an EMBL/GenBank/DDBJ whole genome shotgun (WGS) entry which is preliminary data.</text>
</comment>
<evidence type="ECO:0000313" key="1">
    <source>
        <dbReference type="EMBL" id="CAF4973828.1"/>
    </source>
</evidence>
<organism evidence="1 2">
    <name type="scientific">Rotaria socialis</name>
    <dbReference type="NCBI Taxonomy" id="392032"/>
    <lineage>
        <taxon>Eukaryota</taxon>
        <taxon>Metazoa</taxon>
        <taxon>Spiralia</taxon>
        <taxon>Gnathifera</taxon>
        <taxon>Rotifera</taxon>
        <taxon>Eurotatoria</taxon>
        <taxon>Bdelloidea</taxon>
        <taxon>Philodinida</taxon>
        <taxon>Philodinidae</taxon>
        <taxon>Rotaria</taxon>
    </lineage>
</organism>
<dbReference type="EMBL" id="CAJOBR010026950">
    <property type="protein sequence ID" value="CAF4973828.1"/>
    <property type="molecule type" value="Genomic_DNA"/>
</dbReference>
<dbReference type="AlphaFoldDB" id="A0A821Z895"/>